<keyword evidence="9" id="KW-1185">Reference proteome</keyword>
<proteinExistence type="inferred from homology"/>
<accession>A0ABQ6MUU6</accession>
<dbReference type="InterPro" id="IPR001932">
    <property type="entry name" value="PPM-type_phosphatase-like_dom"/>
</dbReference>
<dbReference type="SMART" id="SM00332">
    <property type="entry name" value="PP2Cc"/>
    <property type="match status" value="1"/>
</dbReference>
<evidence type="ECO:0000256" key="4">
    <source>
        <dbReference type="ARBA" id="ARBA00022912"/>
    </source>
</evidence>
<dbReference type="SMART" id="SM00331">
    <property type="entry name" value="PP2C_SIG"/>
    <property type="match status" value="1"/>
</dbReference>
<dbReference type="Pfam" id="PF00481">
    <property type="entry name" value="PP2C"/>
    <property type="match status" value="1"/>
</dbReference>
<dbReference type="InterPro" id="IPR015655">
    <property type="entry name" value="PP2C"/>
</dbReference>
<dbReference type="CDD" id="cd00143">
    <property type="entry name" value="PP2Cc"/>
    <property type="match status" value="1"/>
</dbReference>
<keyword evidence="2" id="KW-0479">Metal-binding</keyword>
<feature type="compositionally biased region" description="Basic residues" evidence="6">
    <location>
        <begin position="23"/>
        <end position="33"/>
    </location>
</feature>
<evidence type="ECO:0000256" key="6">
    <source>
        <dbReference type="SAM" id="MobiDB-lite"/>
    </source>
</evidence>
<comment type="similarity">
    <text evidence="5">Belongs to the PP2C family.</text>
</comment>
<dbReference type="Proteomes" id="UP001165060">
    <property type="component" value="Unassembled WGS sequence"/>
</dbReference>
<reference evidence="8 9" key="1">
    <citation type="journal article" date="2023" name="Commun. Biol.">
        <title>Genome analysis of Parmales, the sister group of diatoms, reveals the evolutionary specialization of diatoms from phago-mixotrophs to photoautotrophs.</title>
        <authorList>
            <person name="Ban H."/>
            <person name="Sato S."/>
            <person name="Yoshikawa S."/>
            <person name="Yamada K."/>
            <person name="Nakamura Y."/>
            <person name="Ichinomiya M."/>
            <person name="Sato N."/>
            <person name="Blanc-Mathieu R."/>
            <person name="Endo H."/>
            <person name="Kuwata A."/>
            <person name="Ogata H."/>
        </authorList>
    </citation>
    <scope>NUCLEOTIDE SEQUENCE [LARGE SCALE GENOMIC DNA]</scope>
</reference>
<dbReference type="InterPro" id="IPR000222">
    <property type="entry name" value="PP2C_BS"/>
</dbReference>
<dbReference type="SUPFAM" id="SSF81606">
    <property type="entry name" value="PP2C-like"/>
    <property type="match status" value="1"/>
</dbReference>
<evidence type="ECO:0000256" key="3">
    <source>
        <dbReference type="ARBA" id="ARBA00022801"/>
    </source>
</evidence>
<keyword evidence="4 5" id="KW-0904">Protein phosphatase</keyword>
<organism evidence="8 9">
    <name type="scientific">Tetraparma gracilis</name>
    <dbReference type="NCBI Taxonomy" id="2962635"/>
    <lineage>
        <taxon>Eukaryota</taxon>
        <taxon>Sar</taxon>
        <taxon>Stramenopiles</taxon>
        <taxon>Ochrophyta</taxon>
        <taxon>Bolidophyceae</taxon>
        <taxon>Parmales</taxon>
        <taxon>Triparmaceae</taxon>
        <taxon>Tetraparma</taxon>
    </lineage>
</organism>
<feature type="compositionally biased region" description="Low complexity" evidence="6">
    <location>
        <begin position="89"/>
        <end position="101"/>
    </location>
</feature>
<feature type="domain" description="PPM-type phosphatase" evidence="7">
    <location>
        <begin position="170"/>
        <end position="452"/>
    </location>
</feature>
<dbReference type="PROSITE" id="PS01032">
    <property type="entry name" value="PPM_1"/>
    <property type="match status" value="1"/>
</dbReference>
<gene>
    <name evidence="8" type="ORF">TeGR_g169</name>
</gene>
<comment type="caution">
    <text evidence="8">The sequence shown here is derived from an EMBL/GenBank/DDBJ whole genome shotgun (WGS) entry which is preliminary data.</text>
</comment>
<evidence type="ECO:0000313" key="9">
    <source>
        <dbReference type="Proteomes" id="UP001165060"/>
    </source>
</evidence>
<dbReference type="InterPro" id="IPR036457">
    <property type="entry name" value="PPM-type-like_dom_sf"/>
</dbReference>
<feature type="compositionally biased region" description="Low complexity" evidence="6">
    <location>
        <begin position="9"/>
        <end position="19"/>
    </location>
</feature>
<name>A0ABQ6MUU6_9STRA</name>
<protein>
    <recommendedName>
        <fullName evidence="7">PPM-type phosphatase domain-containing protein</fullName>
    </recommendedName>
</protein>
<dbReference type="PANTHER" id="PTHR47992">
    <property type="entry name" value="PROTEIN PHOSPHATASE"/>
    <property type="match status" value="1"/>
</dbReference>
<keyword evidence="3 5" id="KW-0378">Hydrolase</keyword>
<feature type="region of interest" description="Disordered" evidence="6">
    <location>
        <begin position="1"/>
        <end position="115"/>
    </location>
</feature>
<dbReference type="Gene3D" id="3.60.40.10">
    <property type="entry name" value="PPM-type phosphatase domain"/>
    <property type="match status" value="1"/>
</dbReference>
<feature type="compositionally biased region" description="Basic and acidic residues" evidence="6">
    <location>
        <begin position="66"/>
        <end position="78"/>
    </location>
</feature>
<comment type="subcellular location">
    <subcellularLocation>
        <location evidence="1">Membrane</location>
        <topology evidence="1">Peripheral membrane protein</topology>
    </subcellularLocation>
</comment>
<evidence type="ECO:0000256" key="1">
    <source>
        <dbReference type="ARBA" id="ARBA00004170"/>
    </source>
</evidence>
<sequence length="461" mass="49676">MGPRRFTNAFSQPFAPSSAAKEKPKKHHFHSVKVHVMAAKPRAMSKVQSELSLRSKIEGDDDGGDDLPRFRHSRDDSGLRTPPRKGSTSRRSSNSGMSSAPSTPPGGFGQSPGGRQRLLQISRHSPVDPKTKLAKIPKLGKNQTLNSLISDAHEYTGFIAGGTRSLNMEVWYAACTRAGNTEKGKRKANQDAYFTEDVLGGNPHLHLFGVFDGHGVYGHLVSHFVRDSILHHIGSKNKHCNEASAASILNLLSTAVSKTSTALKSSSLNTSFSGCTGTIAVVDSKQKQIYTCNVGDSRIVLGRGKKATADVLELTVDHDPSVGAERRRIETAGGRVVDFGGIHRVCTQTQNLPGLAMSRSFGDDVAASVGVICSPDTTKRPYGNDDRFLVLGSDGIFDFVSNQVISSATSDAMKKKKDPQFVAQALVADATRKWQRNDKNYVDDITALVVFLNAHPGKVAV</sequence>
<evidence type="ECO:0000256" key="2">
    <source>
        <dbReference type="ARBA" id="ARBA00022723"/>
    </source>
</evidence>
<dbReference type="EMBL" id="BRYB01006067">
    <property type="protein sequence ID" value="GMI32890.1"/>
    <property type="molecule type" value="Genomic_DNA"/>
</dbReference>
<evidence type="ECO:0000256" key="5">
    <source>
        <dbReference type="RuleBase" id="RU003465"/>
    </source>
</evidence>
<evidence type="ECO:0000259" key="7">
    <source>
        <dbReference type="PROSITE" id="PS51746"/>
    </source>
</evidence>
<evidence type="ECO:0000313" key="8">
    <source>
        <dbReference type="EMBL" id="GMI32890.1"/>
    </source>
</evidence>
<dbReference type="PROSITE" id="PS51746">
    <property type="entry name" value="PPM_2"/>
    <property type="match status" value="1"/>
</dbReference>